<proteinExistence type="inferred from homology"/>
<evidence type="ECO:0000256" key="2">
    <source>
        <dbReference type="ARBA" id="ARBA00022670"/>
    </source>
</evidence>
<evidence type="ECO:0000256" key="5">
    <source>
        <dbReference type="ARBA" id="ARBA00023124"/>
    </source>
</evidence>
<evidence type="ECO:0000256" key="1">
    <source>
        <dbReference type="ARBA" id="ARBA00008136"/>
    </source>
</evidence>
<keyword evidence="7" id="KW-0456">Lyase</keyword>
<name>A0ABQ1IYQ3_9SPHN</name>
<dbReference type="Proteomes" id="UP000614261">
    <property type="component" value="Unassembled WGS sequence"/>
</dbReference>
<dbReference type="EMBL" id="BMGD01000002">
    <property type="protein sequence ID" value="GGB55716.1"/>
    <property type="molecule type" value="Genomic_DNA"/>
</dbReference>
<keyword evidence="3" id="KW-0227">DNA damage</keyword>
<dbReference type="InterPro" id="IPR003738">
    <property type="entry name" value="SRAP"/>
</dbReference>
<reference evidence="10" key="1">
    <citation type="journal article" date="2019" name="Int. J. Syst. Evol. Microbiol.">
        <title>The Global Catalogue of Microorganisms (GCM) 10K type strain sequencing project: providing services to taxonomists for standard genome sequencing and annotation.</title>
        <authorList>
            <consortium name="The Broad Institute Genomics Platform"/>
            <consortium name="The Broad Institute Genome Sequencing Center for Infectious Disease"/>
            <person name="Wu L."/>
            <person name="Ma J."/>
        </authorList>
    </citation>
    <scope>NUCLEOTIDE SEQUENCE [LARGE SCALE GENOMIC DNA]</scope>
    <source>
        <strain evidence="10">CGMCC 1.12851</strain>
    </source>
</reference>
<dbReference type="PANTHER" id="PTHR13604:SF0">
    <property type="entry name" value="ABASIC SITE PROCESSING PROTEIN HMCES"/>
    <property type="match status" value="1"/>
</dbReference>
<accession>A0ABQ1IYQ3</accession>
<comment type="similarity">
    <text evidence="1 8">Belongs to the SOS response-associated peptidase family.</text>
</comment>
<keyword evidence="5" id="KW-0190">Covalent protein-DNA linkage</keyword>
<evidence type="ECO:0000313" key="10">
    <source>
        <dbReference type="Proteomes" id="UP000614261"/>
    </source>
</evidence>
<dbReference type="InterPro" id="IPR036590">
    <property type="entry name" value="SRAP-like"/>
</dbReference>
<evidence type="ECO:0000256" key="7">
    <source>
        <dbReference type="ARBA" id="ARBA00023239"/>
    </source>
</evidence>
<keyword evidence="10" id="KW-1185">Reference proteome</keyword>
<gene>
    <name evidence="9" type="ORF">GCM10010833_08040</name>
</gene>
<evidence type="ECO:0000256" key="3">
    <source>
        <dbReference type="ARBA" id="ARBA00022763"/>
    </source>
</evidence>
<evidence type="ECO:0000256" key="6">
    <source>
        <dbReference type="ARBA" id="ARBA00023125"/>
    </source>
</evidence>
<sequence length="229" mass="25866">MESRATGAGKMCNLVTLKTSIEEVAQAFFALADRNTNAAPGDVYPGYQGFVVREDDGQRKLQAMTWGFPRQSLNKKTGRPNKPNPVNNAREDKLMSAHGMWKRWFTDTTYRCLIPFTAFAEAEGEPGRMTKTWINVADQPLAAWAGLWRPSNEWGHSYTGVMVDATKELWHIHDRMPVILNAEDHDRWLHAPAAEALTLLRQYPADRLSVEQTGEPWSSRRAADTPLLL</sequence>
<keyword evidence="6" id="KW-0238">DNA-binding</keyword>
<protein>
    <recommendedName>
        <fullName evidence="8">Abasic site processing protein</fullName>
        <ecNumber evidence="8">3.4.-.-</ecNumber>
    </recommendedName>
</protein>
<comment type="caution">
    <text evidence="9">The sequence shown here is derived from an EMBL/GenBank/DDBJ whole genome shotgun (WGS) entry which is preliminary data.</text>
</comment>
<evidence type="ECO:0000256" key="8">
    <source>
        <dbReference type="RuleBase" id="RU364100"/>
    </source>
</evidence>
<dbReference type="Pfam" id="PF02586">
    <property type="entry name" value="SRAP"/>
    <property type="match status" value="1"/>
</dbReference>
<dbReference type="SUPFAM" id="SSF143081">
    <property type="entry name" value="BB1717-like"/>
    <property type="match status" value="1"/>
</dbReference>
<dbReference type="Gene3D" id="3.90.1680.10">
    <property type="entry name" value="SOS response associated peptidase-like"/>
    <property type="match status" value="1"/>
</dbReference>
<organism evidence="9 10">
    <name type="scientific">Blastomonas aquatica</name>
    <dbReference type="NCBI Taxonomy" id="1510276"/>
    <lineage>
        <taxon>Bacteria</taxon>
        <taxon>Pseudomonadati</taxon>
        <taxon>Pseudomonadota</taxon>
        <taxon>Alphaproteobacteria</taxon>
        <taxon>Sphingomonadales</taxon>
        <taxon>Sphingomonadaceae</taxon>
        <taxon>Blastomonas</taxon>
    </lineage>
</organism>
<keyword evidence="2 8" id="KW-0645">Protease</keyword>
<dbReference type="EC" id="3.4.-.-" evidence="8"/>
<evidence type="ECO:0000313" key="9">
    <source>
        <dbReference type="EMBL" id="GGB55716.1"/>
    </source>
</evidence>
<keyword evidence="4 8" id="KW-0378">Hydrolase</keyword>
<evidence type="ECO:0000256" key="4">
    <source>
        <dbReference type="ARBA" id="ARBA00022801"/>
    </source>
</evidence>
<dbReference type="PANTHER" id="PTHR13604">
    <property type="entry name" value="DC12-RELATED"/>
    <property type="match status" value="1"/>
</dbReference>